<reference evidence="3 4" key="1">
    <citation type="submission" date="2018-09" db="EMBL/GenBank/DDBJ databases">
        <title>Genomic Encyclopedia of Archaeal and Bacterial Type Strains, Phase II (KMG-II): from individual species to whole genera.</title>
        <authorList>
            <person name="Goeker M."/>
        </authorList>
    </citation>
    <scope>NUCLEOTIDE SEQUENCE [LARGE SCALE GENOMIC DNA]</scope>
    <source>
        <strain evidence="3 4">DSM 27148</strain>
    </source>
</reference>
<dbReference type="OrthoDB" id="3034330at2"/>
<feature type="signal peptide" evidence="2">
    <location>
        <begin position="1"/>
        <end position="21"/>
    </location>
</feature>
<name>A0A419W895_9BACT</name>
<keyword evidence="4" id="KW-1185">Reference proteome</keyword>
<sequence length="306" mass="33153">MKKTFLLVVVCLATFALQAQKVDISLNLKKGATYQSKSVSIGEITQEVMGQSIKIDMEITGVMAFTVTNQLDNAFEIDGKYVSLVMNMKMPQTTMTFSSETPDSQDPLSSMLAKMTQRSFQFTLSKKGEVLAVKNLDVLMDSALSEIGDLPAVQKEQLMKQLSDSYGEDAFRGSMGTMLTIFPDHPVAVGDSWKSSLALKSGMTMDVAMTYTFKGEEGGFYLISGEGTMATPEGGSPVVSNGMQMSFEMSGSMVSDLKLDKKTGWVMAGTSEQQMTGKTKVAPTDQLPNGMDIPMTMKTTSTYTGN</sequence>
<gene>
    <name evidence="3" type="ORF">BC643_2036</name>
</gene>
<evidence type="ECO:0000313" key="4">
    <source>
        <dbReference type="Proteomes" id="UP000283387"/>
    </source>
</evidence>
<dbReference type="EMBL" id="RAPN01000001">
    <property type="protein sequence ID" value="RKD91674.1"/>
    <property type="molecule type" value="Genomic_DNA"/>
</dbReference>
<feature type="compositionally biased region" description="Polar residues" evidence="1">
    <location>
        <begin position="297"/>
        <end position="306"/>
    </location>
</feature>
<protein>
    <recommendedName>
        <fullName evidence="5">DUF4412 domain-containing protein</fullName>
    </recommendedName>
</protein>
<keyword evidence="2" id="KW-0732">Signal</keyword>
<accession>A0A419W895</accession>
<evidence type="ECO:0000313" key="3">
    <source>
        <dbReference type="EMBL" id="RKD91674.1"/>
    </source>
</evidence>
<dbReference type="Proteomes" id="UP000283387">
    <property type="component" value="Unassembled WGS sequence"/>
</dbReference>
<dbReference type="InterPro" id="IPR046230">
    <property type="entry name" value="DUF6263"/>
</dbReference>
<dbReference type="Pfam" id="PF19777">
    <property type="entry name" value="DUF6263"/>
    <property type="match status" value="1"/>
</dbReference>
<evidence type="ECO:0000256" key="2">
    <source>
        <dbReference type="SAM" id="SignalP"/>
    </source>
</evidence>
<evidence type="ECO:0008006" key="5">
    <source>
        <dbReference type="Google" id="ProtNLM"/>
    </source>
</evidence>
<feature type="chain" id="PRO_5019478241" description="DUF4412 domain-containing protein" evidence="2">
    <location>
        <begin position="22"/>
        <end position="306"/>
    </location>
</feature>
<dbReference type="RefSeq" id="WP_120272953.1">
    <property type="nucleotide sequence ID" value="NZ_RAPN01000001.1"/>
</dbReference>
<dbReference type="AlphaFoldDB" id="A0A419W895"/>
<proteinExistence type="predicted"/>
<feature type="region of interest" description="Disordered" evidence="1">
    <location>
        <begin position="271"/>
        <end position="306"/>
    </location>
</feature>
<comment type="caution">
    <text evidence="3">The sequence shown here is derived from an EMBL/GenBank/DDBJ whole genome shotgun (WGS) entry which is preliminary data.</text>
</comment>
<organism evidence="3 4">
    <name type="scientific">Mangrovibacterium diazotrophicum</name>
    <dbReference type="NCBI Taxonomy" id="1261403"/>
    <lineage>
        <taxon>Bacteria</taxon>
        <taxon>Pseudomonadati</taxon>
        <taxon>Bacteroidota</taxon>
        <taxon>Bacteroidia</taxon>
        <taxon>Marinilabiliales</taxon>
        <taxon>Prolixibacteraceae</taxon>
        <taxon>Mangrovibacterium</taxon>
    </lineage>
</organism>
<evidence type="ECO:0000256" key="1">
    <source>
        <dbReference type="SAM" id="MobiDB-lite"/>
    </source>
</evidence>